<keyword evidence="11" id="KW-0175">Coiled coil</keyword>
<evidence type="ECO:0000256" key="9">
    <source>
        <dbReference type="ARBA" id="ARBA00023136"/>
    </source>
</evidence>
<accession>A0A0P1LLZ1</accession>
<dbReference type="GO" id="GO:0009288">
    <property type="term" value="C:bacterial-type flagellum"/>
    <property type="evidence" value="ECO:0007669"/>
    <property type="project" value="InterPro"/>
</dbReference>
<accession>A0A0P1MCQ2</accession>
<keyword evidence="7" id="KW-1005">Bacterial flagellum biogenesis</keyword>
<dbReference type="InterPro" id="IPR012823">
    <property type="entry name" value="Flagell_FliJ"/>
</dbReference>
<evidence type="ECO:0000256" key="11">
    <source>
        <dbReference type="SAM" id="Coils"/>
    </source>
</evidence>
<accession>A0A0S4MYN2</accession>
<accession>A0A0P1ME90</accession>
<evidence type="ECO:0000256" key="6">
    <source>
        <dbReference type="ARBA" id="ARBA00022500"/>
    </source>
</evidence>
<accession>A0A0P1P6Y7</accession>
<evidence type="ECO:0000256" key="10">
    <source>
        <dbReference type="ARBA" id="ARBA00023225"/>
    </source>
</evidence>
<evidence type="ECO:0000313" key="13">
    <source>
        <dbReference type="Proteomes" id="UP000182011"/>
    </source>
</evidence>
<keyword evidence="9" id="KW-0472">Membrane</keyword>
<dbReference type="GO" id="GO:0006935">
    <property type="term" value="P:chemotaxis"/>
    <property type="evidence" value="ECO:0007669"/>
    <property type="project" value="UniProtKB-KW"/>
</dbReference>
<dbReference type="Pfam" id="PF02050">
    <property type="entry name" value="FliJ"/>
    <property type="match status" value="1"/>
</dbReference>
<gene>
    <name evidence="12" type="ORF">JGI4_00917</name>
</gene>
<evidence type="ECO:0000313" key="12">
    <source>
        <dbReference type="EMBL" id="CUU04055.1"/>
    </source>
</evidence>
<keyword evidence="10" id="KW-1006">Bacterial flagellum protein export</keyword>
<dbReference type="EMBL" id="FAOP01000004">
    <property type="protein sequence ID" value="CUU04055.1"/>
    <property type="molecule type" value="Genomic_DNA"/>
</dbReference>
<dbReference type="GO" id="GO:0044781">
    <property type="term" value="P:bacterial-type flagellum organization"/>
    <property type="evidence" value="ECO:0007669"/>
    <property type="project" value="UniProtKB-KW"/>
</dbReference>
<accession>A0A0P1MQG5</accession>
<keyword evidence="12" id="KW-0282">Flagellum</keyword>
<keyword evidence="12" id="KW-0969">Cilium</keyword>
<dbReference type="STRING" id="1633631.GCA_001442925_00916"/>
<evidence type="ECO:0000256" key="8">
    <source>
        <dbReference type="ARBA" id="ARBA00022927"/>
    </source>
</evidence>
<dbReference type="Gene3D" id="1.10.287.1700">
    <property type="match status" value="1"/>
</dbReference>
<dbReference type="Proteomes" id="UP000182011">
    <property type="component" value="Unassembled WGS sequence"/>
</dbReference>
<dbReference type="GO" id="GO:0005886">
    <property type="term" value="C:plasma membrane"/>
    <property type="evidence" value="ECO:0007669"/>
    <property type="project" value="UniProtKB-SubCell"/>
</dbReference>
<evidence type="ECO:0000256" key="5">
    <source>
        <dbReference type="ARBA" id="ARBA00022475"/>
    </source>
</evidence>
<accession>A0A0P1L724</accession>
<name>A0A0P1ME90_9BACT</name>
<keyword evidence="12" id="KW-0966">Cell projection</keyword>
<keyword evidence="4" id="KW-0813">Transport</keyword>
<feature type="coiled-coil region" evidence="11">
    <location>
        <begin position="24"/>
        <end position="101"/>
    </location>
</feature>
<dbReference type="GO" id="GO:0015031">
    <property type="term" value="P:protein transport"/>
    <property type="evidence" value="ECO:0007669"/>
    <property type="project" value="UniProtKB-KW"/>
</dbReference>
<reference evidence="12 13" key="1">
    <citation type="submission" date="2015-11" db="EMBL/GenBank/DDBJ databases">
        <authorList>
            <person name="Zhang Y."/>
            <person name="Guo Z."/>
        </authorList>
    </citation>
    <scope>NUCLEOTIDE SEQUENCE [LARGE SCALE GENOMIC DNA]</scope>
    <source>
        <strain evidence="12">JGI-4</strain>
    </source>
</reference>
<evidence type="ECO:0000256" key="7">
    <source>
        <dbReference type="ARBA" id="ARBA00022795"/>
    </source>
</evidence>
<accession>A0A0P1LEE6</accession>
<dbReference type="RefSeq" id="WP_047133993.1">
    <property type="nucleotide sequence ID" value="NZ_CZVJ01000068.1"/>
</dbReference>
<dbReference type="OrthoDB" id="9957990at2"/>
<evidence type="ECO:0000256" key="1">
    <source>
        <dbReference type="ARBA" id="ARBA00004413"/>
    </source>
</evidence>
<dbReference type="InterPro" id="IPR053716">
    <property type="entry name" value="Flag_assembly_chemotaxis_eff"/>
</dbReference>
<protein>
    <recommendedName>
        <fullName evidence="3">Flagellar FliJ protein</fullName>
    </recommendedName>
</protein>
<keyword evidence="6" id="KW-0145">Chemotaxis</keyword>
<evidence type="ECO:0000256" key="2">
    <source>
        <dbReference type="ARBA" id="ARBA00010004"/>
    </source>
</evidence>
<comment type="subcellular location">
    <subcellularLocation>
        <location evidence="1">Cell membrane</location>
        <topology evidence="1">Peripheral membrane protein</topology>
        <orientation evidence="1">Cytoplasmic side</orientation>
    </subcellularLocation>
</comment>
<sequence>MARFKLDPVLKVRQVQEKKYKRDLSEIKVIREKAEKLLEDLEAEKMQQMENIEAEEKVKVIDLQIQYAYLNAVAEQVEKQKNALERVLKEEEKRRDILIKTNQNKRMIEKLKQKFNEQILKDFQKKEQTLLDSIAYRTISNR</sequence>
<comment type="similarity">
    <text evidence="2">Belongs to the FliJ family.</text>
</comment>
<accession>A0A0P1MDP7</accession>
<accession>A0A0P1L822</accession>
<evidence type="ECO:0000256" key="4">
    <source>
        <dbReference type="ARBA" id="ARBA00022448"/>
    </source>
</evidence>
<accession>A0A0P1MDQ2</accession>
<evidence type="ECO:0000256" key="3">
    <source>
        <dbReference type="ARBA" id="ARBA00020392"/>
    </source>
</evidence>
<dbReference type="AlphaFoldDB" id="A0A0P1ME90"/>
<organism evidence="12 13">
    <name type="scientific">Candidatus Kryptonium thompsonii</name>
    <dbReference type="NCBI Taxonomy" id="1633631"/>
    <lineage>
        <taxon>Bacteria</taxon>
        <taxon>Pseudomonadati</taxon>
        <taxon>Candidatus Kryptoniota</taxon>
        <taxon>Candidatus Kryptonium</taxon>
    </lineage>
</organism>
<keyword evidence="8" id="KW-0653">Protein transport</keyword>
<keyword evidence="5" id="KW-1003">Cell membrane</keyword>
<proteinExistence type="inferred from homology"/>
<dbReference type="GO" id="GO:0071973">
    <property type="term" value="P:bacterial-type flagellum-dependent cell motility"/>
    <property type="evidence" value="ECO:0007669"/>
    <property type="project" value="InterPro"/>
</dbReference>